<name>A0A0M9GLS5_9HYPH</name>
<dbReference type="Gene3D" id="3.30.1540.10">
    <property type="entry name" value="formyl-coa transferase, domain 3"/>
    <property type="match status" value="1"/>
</dbReference>
<reference evidence="2 3" key="1">
    <citation type="submission" date="2015-01" db="EMBL/GenBank/DDBJ databases">
        <title>Ahrensia donghaiensis sp. nov., a novel dimethylsulphoniopropionate-cleavage bacterium isolated from seawater and emended descriptions of the genus Ahrensia and Ahrensia kielensis.</title>
        <authorList>
            <person name="Liu J."/>
        </authorList>
    </citation>
    <scope>NUCLEOTIDE SEQUENCE [LARGE SCALE GENOMIC DNA]</scope>
    <source>
        <strain evidence="2 3">LZD062</strain>
    </source>
</reference>
<dbReference type="RefSeq" id="WP_053999516.1">
    <property type="nucleotide sequence ID" value="NZ_JXMU01000016.1"/>
</dbReference>
<comment type="caution">
    <text evidence="2">The sequence shown here is derived from an EMBL/GenBank/DDBJ whole genome shotgun (WGS) entry which is preliminary data.</text>
</comment>
<dbReference type="STRING" id="1514904.SU32_11495"/>
<dbReference type="InterPro" id="IPR044855">
    <property type="entry name" value="CoA-Trfase_III_dom3_sf"/>
</dbReference>
<dbReference type="InterPro" id="IPR003673">
    <property type="entry name" value="CoA-Trfase_fam_III"/>
</dbReference>
<keyword evidence="3" id="KW-1185">Reference proteome</keyword>
<keyword evidence="1" id="KW-0808">Transferase</keyword>
<evidence type="ECO:0000313" key="2">
    <source>
        <dbReference type="EMBL" id="KPB00827.1"/>
    </source>
</evidence>
<dbReference type="PANTHER" id="PTHR48207:SF4">
    <property type="entry name" value="BLL6097 PROTEIN"/>
    <property type="match status" value="1"/>
</dbReference>
<proteinExistence type="predicted"/>
<dbReference type="Pfam" id="PF02515">
    <property type="entry name" value="CoA_transf_3"/>
    <property type="match status" value="1"/>
</dbReference>
<gene>
    <name evidence="2" type="ORF">SU32_11495</name>
</gene>
<organism evidence="2 3">
    <name type="scientific">Ahrensia marina</name>
    <dbReference type="NCBI Taxonomy" id="1514904"/>
    <lineage>
        <taxon>Bacteria</taxon>
        <taxon>Pseudomonadati</taxon>
        <taxon>Pseudomonadota</taxon>
        <taxon>Alphaproteobacteria</taxon>
        <taxon>Hyphomicrobiales</taxon>
        <taxon>Ahrensiaceae</taxon>
        <taxon>Ahrensia</taxon>
    </lineage>
</organism>
<sequence>MINNPLSGIKVLDFSQFLAGPYASLRLADLGADVIKIEKSGTGDLSRYLYVSDTVIDGDSTIFHAINRNKKSVEVDLKSDADKEQVWALIDEADVVIQNFRPGVIERLGFGYDAVKKRKPDIVYGSVSGYGVGNAWEKLPGQDLLAQARSGIMWLSGGANDGPVAIGLPIADILAGAALTQGLLALLFRRERTGEGGLIETSLIEAIADLQFELLSTFMNGDGKMPERPHNAPAHAFLAAPYGVYRTRNGHLAIAMNDLTKLADCLKLEASFQEMDNFKHREAIKAELSAHLEAGDTEVWMEAMIAADIWAAPVMDWDETLNSGVLQSMGMLQDVKRGELNIKAMSMPMRIDGEQNKTSSAAPRLGQDNMILSKGWRGR</sequence>
<dbReference type="AlphaFoldDB" id="A0A0M9GLS5"/>
<protein>
    <recommendedName>
        <fullName evidence="4">Acyl-CoA transferase</fullName>
    </recommendedName>
</protein>
<dbReference type="GO" id="GO:0008410">
    <property type="term" value="F:CoA-transferase activity"/>
    <property type="evidence" value="ECO:0007669"/>
    <property type="project" value="TreeGrafter"/>
</dbReference>
<dbReference type="InterPro" id="IPR023606">
    <property type="entry name" value="CoA-Trfase_III_dom_1_sf"/>
</dbReference>
<evidence type="ECO:0000256" key="1">
    <source>
        <dbReference type="ARBA" id="ARBA00022679"/>
    </source>
</evidence>
<dbReference type="PATRIC" id="fig|1514904.3.peg.1142"/>
<dbReference type="InterPro" id="IPR050483">
    <property type="entry name" value="CoA-transferase_III_domain"/>
</dbReference>
<accession>A0A0M9GLS5</accession>
<dbReference type="Proteomes" id="UP000038011">
    <property type="component" value="Unassembled WGS sequence"/>
</dbReference>
<dbReference type="OrthoDB" id="7208981at2"/>
<dbReference type="Gene3D" id="3.40.50.10540">
    <property type="entry name" value="Crotonobetainyl-coa:carnitine coa-transferase, domain 1"/>
    <property type="match status" value="1"/>
</dbReference>
<dbReference type="PANTHER" id="PTHR48207">
    <property type="entry name" value="SUCCINATE--HYDROXYMETHYLGLUTARATE COA-TRANSFERASE"/>
    <property type="match status" value="1"/>
</dbReference>
<evidence type="ECO:0008006" key="4">
    <source>
        <dbReference type="Google" id="ProtNLM"/>
    </source>
</evidence>
<dbReference type="SUPFAM" id="SSF89796">
    <property type="entry name" value="CoA-transferase family III (CaiB/BaiF)"/>
    <property type="match status" value="1"/>
</dbReference>
<dbReference type="EMBL" id="JXMU01000016">
    <property type="protein sequence ID" value="KPB00827.1"/>
    <property type="molecule type" value="Genomic_DNA"/>
</dbReference>
<evidence type="ECO:0000313" key="3">
    <source>
        <dbReference type="Proteomes" id="UP000038011"/>
    </source>
</evidence>